<keyword evidence="1" id="KW-1133">Transmembrane helix</keyword>
<dbReference type="Pfam" id="PF11086">
    <property type="entry name" value="DUF2878"/>
    <property type="match status" value="1"/>
</dbReference>
<organism evidence="2 3">
    <name type="scientific">Candidatus Methylopumilus universalis</name>
    <dbReference type="NCBI Taxonomy" id="2588536"/>
    <lineage>
        <taxon>Bacteria</taxon>
        <taxon>Pseudomonadati</taxon>
        <taxon>Pseudomonadota</taxon>
        <taxon>Betaproteobacteria</taxon>
        <taxon>Nitrosomonadales</taxon>
        <taxon>Methylophilaceae</taxon>
        <taxon>Candidatus Methylopumilus</taxon>
    </lineage>
</organism>
<evidence type="ECO:0000313" key="3">
    <source>
        <dbReference type="Proteomes" id="UP000314901"/>
    </source>
</evidence>
<dbReference type="InterPro" id="IPR021306">
    <property type="entry name" value="DUF2878"/>
</dbReference>
<evidence type="ECO:0000313" key="2">
    <source>
        <dbReference type="EMBL" id="QDC41539.1"/>
    </source>
</evidence>
<keyword evidence="1" id="KW-0472">Membrane</keyword>
<dbReference type="RefSeq" id="WP_139868435.1">
    <property type="nucleotide sequence ID" value="NZ_CP040949.1"/>
</dbReference>
<dbReference type="AlphaFoldDB" id="A0AAX1F0L6"/>
<feature type="transmembrane region" description="Helical" evidence="1">
    <location>
        <begin position="111"/>
        <end position="128"/>
    </location>
</feature>
<evidence type="ECO:0000256" key="1">
    <source>
        <dbReference type="SAM" id="Phobius"/>
    </source>
</evidence>
<dbReference type="GeneID" id="66285387"/>
<proteinExistence type="predicted"/>
<reference evidence="2 3" key="1">
    <citation type="journal article" date="2019" name="ISME J.">
        <title>Evolution in action: habitat transition from sediment to the pelagial leads to genome streamlining in Methylophilaceae.</title>
        <authorList>
            <person name="Salcher M."/>
            <person name="Schaefle D."/>
            <person name="Kaspar M."/>
            <person name="Neuenschwander S.M."/>
            <person name="Ghai R."/>
        </authorList>
    </citation>
    <scope>NUCLEOTIDE SEQUENCE [LARGE SCALE GENOMIC DNA]</scope>
    <source>
        <strain evidence="2 3">MMS-RVI-51</strain>
    </source>
</reference>
<name>A0AAX1F0L6_9PROT</name>
<feature type="transmembrane region" description="Helical" evidence="1">
    <location>
        <begin position="51"/>
        <end position="73"/>
    </location>
</feature>
<feature type="transmembrane region" description="Helical" evidence="1">
    <location>
        <begin position="79"/>
        <end position="99"/>
    </location>
</feature>
<feature type="transmembrane region" description="Helical" evidence="1">
    <location>
        <begin position="140"/>
        <end position="160"/>
    </location>
</feature>
<sequence>MKLINFVLFQLGWFISVWGAANQKLPLSMMVVALILLAHIMQASRKKEATMLLFIIMLLGSIFDQLLLITNLVTYQNQFFDTLVPVWIVAMWGLFATTLNLSLSWLKSNRVLAVLFGFIGGPVAYFAAEQLNAVQLTNQFSIYALALGWTILTPVCLLIAGKWNGFRT</sequence>
<protein>
    <submittedName>
        <fullName evidence="2">DUF2878 domain-containing protein</fullName>
    </submittedName>
</protein>
<dbReference type="EMBL" id="CP040953">
    <property type="protein sequence ID" value="QDC41539.1"/>
    <property type="molecule type" value="Genomic_DNA"/>
</dbReference>
<dbReference type="KEGG" id="muv:FIT94_05725"/>
<keyword evidence="1" id="KW-0812">Transmembrane</keyword>
<gene>
    <name evidence="2" type="ORF">FIT94_05725</name>
</gene>
<accession>A0AAX1F0L6</accession>
<dbReference type="Proteomes" id="UP000314901">
    <property type="component" value="Chromosome"/>
</dbReference>